<evidence type="ECO:0000256" key="4">
    <source>
        <dbReference type="ARBA" id="ARBA00022833"/>
    </source>
</evidence>
<comment type="subcellular location">
    <subcellularLocation>
        <location evidence="1">Nucleus</location>
    </subcellularLocation>
</comment>
<evidence type="ECO:0000256" key="6">
    <source>
        <dbReference type="SAM" id="MobiDB-lite"/>
    </source>
</evidence>
<dbReference type="EMBL" id="DF849967">
    <property type="protein sequence ID" value="GAT60693.1"/>
    <property type="molecule type" value="Genomic_DNA"/>
</dbReference>
<dbReference type="PANTHER" id="PTHR46481:SF10">
    <property type="entry name" value="ZINC FINGER BED DOMAIN-CONTAINING PROTEIN 39"/>
    <property type="match status" value="1"/>
</dbReference>
<proteinExistence type="predicted"/>
<sequence length="392" mass="43643">MKLALWVAVRNRPHLAVTDEELVETFRTLQPNVHVPSNDTIGRDIKLILELSIPAVKDFLRNHVGVLHAMLDGWTSPNVLSMVGLIIQLVDDENELKSFLLDMIPLNVAHTGFNLAKALAATFKEYDIEKRVLSIVGDNASNNGTMMENLVEILPSSAQLNLATRIGCTAHMLNLVVKACFRLYSAAHPSDDVPQSVLSPFTAPKGSKSHPDEDEDEFDAEDDAELLQAQEDVDEAVEQSDAAQVAEIESEMDELLNARDLDIFVDDDERKLAQDAFRKMCPQITCVLDADLVEIAVSLKFDNAEKKRMIRAVLTRWNTITDVITRGLELQPALDRLCLTSTGRASIRSLLLSNEEWQVMSQLRDVLQPFKVATERLSTNKYPDAGCNPCHS</sequence>
<keyword evidence="2" id="KW-0479">Metal-binding</keyword>
<organism evidence="7 8">
    <name type="scientific">Mycena chlorophos</name>
    <name type="common">Agaric fungus</name>
    <name type="synonym">Agaricus chlorophos</name>
    <dbReference type="NCBI Taxonomy" id="658473"/>
    <lineage>
        <taxon>Eukaryota</taxon>
        <taxon>Fungi</taxon>
        <taxon>Dikarya</taxon>
        <taxon>Basidiomycota</taxon>
        <taxon>Agaricomycotina</taxon>
        <taxon>Agaricomycetes</taxon>
        <taxon>Agaricomycetidae</taxon>
        <taxon>Agaricales</taxon>
        <taxon>Marasmiineae</taxon>
        <taxon>Mycenaceae</taxon>
        <taxon>Mycena</taxon>
    </lineage>
</organism>
<evidence type="ECO:0000256" key="1">
    <source>
        <dbReference type="ARBA" id="ARBA00004123"/>
    </source>
</evidence>
<evidence type="ECO:0008006" key="9">
    <source>
        <dbReference type="Google" id="ProtNLM"/>
    </source>
</evidence>
<accession>A0ABQ0MBK4</accession>
<dbReference type="InterPro" id="IPR052035">
    <property type="entry name" value="ZnF_BED_domain_contain"/>
</dbReference>
<dbReference type="PANTHER" id="PTHR46481">
    <property type="entry name" value="ZINC FINGER BED DOMAIN-CONTAINING PROTEIN 4"/>
    <property type="match status" value="1"/>
</dbReference>
<dbReference type="Proteomes" id="UP000815677">
    <property type="component" value="Unassembled WGS sequence"/>
</dbReference>
<keyword evidence="8" id="KW-1185">Reference proteome</keyword>
<reference evidence="7" key="1">
    <citation type="submission" date="2014-09" db="EMBL/GenBank/DDBJ databases">
        <title>Genome sequence of the luminous mushroom Mycena chlorophos for searching fungal bioluminescence genes.</title>
        <authorList>
            <person name="Tanaka Y."/>
            <person name="Kasuga D."/>
            <person name="Oba Y."/>
            <person name="Hase S."/>
            <person name="Sato K."/>
            <person name="Oba Y."/>
            <person name="Sakakibara Y."/>
        </authorList>
    </citation>
    <scope>NUCLEOTIDE SEQUENCE</scope>
</reference>
<gene>
    <name evidence="7" type="ORF">MCHLO_16801</name>
</gene>
<evidence type="ECO:0000256" key="3">
    <source>
        <dbReference type="ARBA" id="ARBA00022771"/>
    </source>
</evidence>
<keyword evidence="3" id="KW-0863">Zinc-finger</keyword>
<protein>
    <recommendedName>
        <fullName evidence="9">HAT C-terminal dimerisation domain-containing protein</fullName>
    </recommendedName>
</protein>
<evidence type="ECO:0000256" key="5">
    <source>
        <dbReference type="ARBA" id="ARBA00023242"/>
    </source>
</evidence>
<evidence type="ECO:0000313" key="7">
    <source>
        <dbReference type="EMBL" id="GAT60693.1"/>
    </source>
</evidence>
<feature type="region of interest" description="Disordered" evidence="6">
    <location>
        <begin position="190"/>
        <end position="220"/>
    </location>
</feature>
<dbReference type="InterPro" id="IPR012337">
    <property type="entry name" value="RNaseH-like_sf"/>
</dbReference>
<evidence type="ECO:0000313" key="8">
    <source>
        <dbReference type="Proteomes" id="UP000815677"/>
    </source>
</evidence>
<evidence type="ECO:0000256" key="2">
    <source>
        <dbReference type="ARBA" id="ARBA00022723"/>
    </source>
</evidence>
<keyword evidence="4" id="KW-0862">Zinc</keyword>
<name>A0ABQ0MBK4_MYCCL</name>
<keyword evidence="5" id="KW-0539">Nucleus</keyword>
<dbReference type="SUPFAM" id="SSF53098">
    <property type="entry name" value="Ribonuclease H-like"/>
    <property type="match status" value="1"/>
</dbReference>